<protein>
    <submittedName>
        <fullName evidence="1">Uncharacterized protein</fullName>
    </submittedName>
</protein>
<evidence type="ECO:0000313" key="1">
    <source>
        <dbReference type="EMBL" id="CAH0417135.1"/>
    </source>
</evidence>
<proteinExistence type="predicted"/>
<keyword evidence="2" id="KW-1185">Reference proteome</keyword>
<accession>A0ABM8Z8F5</accession>
<comment type="caution">
    <text evidence="1">The sequence shown here is derived from an EMBL/GenBank/DDBJ whole genome shotgun (WGS) entry which is preliminary data.</text>
</comment>
<dbReference type="Proteomes" id="UP000789707">
    <property type="component" value="Unassembled WGS sequence"/>
</dbReference>
<organism evidence="1 2">
    <name type="scientific">Periweissella fabaria</name>
    <dbReference type="NCBI Taxonomy" id="546157"/>
    <lineage>
        <taxon>Bacteria</taxon>
        <taxon>Bacillati</taxon>
        <taxon>Bacillota</taxon>
        <taxon>Bacilli</taxon>
        <taxon>Lactobacillales</taxon>
        <taxon>Lactobacillaceae</taxon>
        <taxon>Periweissella</taxon>
    </lineage>
</organism>
<dbReference type="RefSeq" id="WP_230097168.1">
    <property type="nucleotide sequence ID" value="NZ_CAKKNS010000006.1"/>
</dbReference>
<name>A0ABM8Z8F5_9LACO</name>
<gene>
    <name evidence="1" type="ORF">WFA24289_01452</name>
</gene>
<reference evidence="1 2" key="1">
    <citation type="submission" date="2021-11" db="EMBL/GenBank/DDBJ databases">
        <authorList>
            <person name="Depoorter E."/>
        </authorList>
    </citation>
    <scope>NUCLEOTIDE SEQUENCE [LARGE SCALE GENOMIC DNA]</scope>
    <source>
        <strain evidence="1 2">LMG 24289</strain>
    </source>
</reference>
<evidence type="ECO:0000313" key="2">
    <source>
        <dbReference type="Proteomes" id="UP000789707"/>
    </source>
</evidence>
<dbReference type="EMBL" id="CAKKNS010000006">
    <property type="protein sequence ID" value="CAH0417135.1"/>
    <property type="molecule type" value="Genomic_DNA"/>
</dbReference>
<sequence length="97" mass="11369">MRLHDFINSTAGINLTSQLFITVEDNLYPITHLRVADECLRLEYQQPQAPITLAQFLKETNSLTVNYRITYQNNLTSQSINVWGYRINHEQHQIIVH</sequence>